<dbReference type="GO" id="GO:0006559">
    <property type="term" value="P:L-phenylalanine catabolic process"/>
    <property type="evidence" value="ECO:0007669"/>
    <property type="project" value="TreeGrafter"/>
</dbReference>
<name>A0A8H4P0W3_9HYPO</name>
<dbReference type="Gene3D" id="1.20.1050.10">
    <property type="match status" value="1"/>
</dbReference>
<dbReference type="PANTHER" id="PTHR42673">
    <property type="entry name" value="MALEYLACETOACETATE ISOMERASE"/>
    <property type="match status" value="1"/>
</dbReference>
<dbReference type="CDD" id="cd03194">
    <property type="entry name" value="GST_C_3"/>
    <property type="match status" value="1"/>
</dbReference>
<dbReference type="EMBL" id="JAADYS010002461">
    <property type="protein sequence ID" value="KAF4458414.1"/>
    <property type="molecule type" value="Genomic_DNA"/>
</dbReference>
<dbReference type="InterPro" id="IPR036282">
    <property type="entry name" value="Glutathione-S-Trfase_C_sf"/>
</dbReference>
<evidence type="ECO:0000259" key="2">
    <source>
        <dbReference type="PROSITE" id="PS50404"/>
    </source>
</evidence>
<dbReference type="GO" id="GO:0016034">
    <property type="term" value="F:maleylacetoacetate isomerase activity"/>
    <property type="evidence" value="ECO:0007669"/>
    <property type="project" value="TreeGrafter"/>
</dbReference>
<sequence>VLFKFLNIKFVKKIYDFNVGKPQYHFLDFSPTGRVPVLYDDSIVVWDSLAICEHISERHPGVWPANATARAFARSVVAEMHSGFFALRAERKLDAGQTAEPKAPSEALPKDIDRLNAIFNEGIEKFGGPWLAGDKFTIADAFFSPISTRVKTYGIELEGAAKDYMNRLFDHPAVQDWVQDAMNEEGIPGLGSAMN</sequence>
<evidence type="ECO:0000313" key="4">
    <source>
        <dbReference type="Proteomes" id="UP000554235"/>
    </source>
</evidence>
<organism evidence="3 4">
    <name type="scientific">Fusarium albosuccineum</name>
    <dbReference type="NCBI Taxonomy" id="1237068"/>
    <lineage>
        <taxon>Eukaryota</taxon>
        <taxon>Fungi</taxon>
        <taxon>Dikarya</taxon>
        <taxon>Ascomycota</taxon>
        <taxon>Pezizomycotina</taxon>
        <taxon>Sordariomycetes</taxon>
        <taxon>Hypocreomycetidae</taxon>
        <taxon>Hypocreales</taxon>
        <taxon>Nectriaceae</taxon>
        <taxon>Fusarium</taxon>
        <taxon>Fusarium decemcellulare species complex</taxon>
    </lineage>
</organism>
<comment type="caution">
    <text evidence="3">The sequence shown here is derived from an EMBL/GenBank/DDBJ whole genome shotgun (WGS) entry which is preliminary data.</text>
</comment>
<dbReference type="OrthoDB" id="249703at2759"/>
<protein>
    <submittedName>
        <fullName evidence="3">Glutathione s-transferase</fullName>
    </submittedName>
</protein>
<proteinExistence type="inferred from homology"/>
<evidence type="ECO:0000313" key="3">
    <source>
        <dbReference type="EMBL" id="KAF4458414.1"/>
    </source>
</evidence>
<dbReference type="Gene3D" id="3.40.30.10">
    <property type="entry name" value="Glutaredoxin"/>
    <property type="match status" value="1"/>
</dbReference>
<dbReference type="GO" id="GO:0004364">
    <property type="term" value="F:glutathione transferase activity"/>
    <property type="evidence" value="ECO:0007669"/>
    <property type="project" value="TreeGrafter"/>
</dbReference>
<dbReference type="InterPro" id="IPR036249">
    <property type="entry name" value="Thioredoxin-like_sf"/>
</dbReference>
<accession>A0A8H4P0W3</accession>
<dbReference type="PANTHER" id="PTHR42673:SF4">
    <property type="entry name" value="MALEYLACETOACETATE ISOMERASE"/>
    <property type="match status" value="1"/>
</dbReference>
<dbReference type="InterPro" id="IPR040079">
    <property type="entry name" value="Glutathione_S-Trfase"/>
</dbReference>
<dbReference type="SFLD" id="SFLDS00019">
    <property type="entry name" value="Glutathione_Transferase_(cytos"/>
    <property type="match status" value="1"/>
</dbReference>
<evidence type="ECO:0000256" key="1">
    <source>
        <dbReference type="ARBA" id="ARBA00007409"/>
    </source>
</evidence>
<dbReference type="InterPro" id="IPR004046">
    <property type="entry name" value="GST_C"/>
</dbReference>
<reference evidence="3 4" key="1">
    <citation type="submission" date="2020-01" db="EMBL/GenBank/DDBJ databases">
        <title>Identification and distribution of gene clusters putatively required for synthesis of sphingolipid metabolism inhibitors in phylogenetically diverse species of the filamentous fungus Fusarium.</title>
        <authorList>
            <person name="Kim H.-S."/>
            <person name="Busman M."/>
            <person name="Brown D.W."/>
            <person name="Divon H."/>
            <person name="Uhlig S."/>
            <person name="Proctor R.H."/>
        </authorList>
    </citation>
    <scope>NUCLEOTIDE SEQUENCE [LARGE SCALE GENOMIC DNA]</scope>
    <source>
        <strain evidence="3 4">NRRL 20459</strain>
    </source>
</reference>
<feature type="non-terminal residue" evidence="3">
    <location>
        <position position="1"/>
    </location>
</feature>
<dbReference type="Pfam" id="PF13409">
    <property type="entry name" value="GST_N_2"/>
    <property type="match status" value="1"/>
</dbReference>
<dbReference type="Pfam" id="PF00043">
    <property type="entry name" value="GST_C"/>
    <property type="match status" value="1"/>
</dbReference>
<keyword evidence="3" id="KW-0808">Transferase</keyword>
<dbReference type="InterPro" id="IPR004045">
    <property type="entry name" value="Glutathione_S-Trfase_N"/>
</dbReference>
<dbReference type="SUPFAM" id="SSF47616">
    <property type="entry name" value="GST C-terminal domain-like"/>
    <property type="match status" value="1"/>
</dbReference>
<dbReference type="Proteomes" id="UP000554235">
    <property type="component" value="Unassembled WGS sequence"/>
</dbReference>
<gene>
    <name evidence="3" type="ORF">FALBO_14851</name>
</gene>
<dbReference type="AlphaFoldDB" id="A0A8H4P0W3"/>
<feature type="domain" description="GST N-terminal" evidence="2">
    <location>
        <begin position="1"/>
        <end position="63"/>
    </location>
</feature>
<dbReference type="SUPFAM" id="SSF52833">
    <property type="entry name" value="Thioredoxin-like"/>
    <property type="match status" value="1"/>
</dbReference>
<keyword evidence="4" id="KW-1185">Reference proteome</keyword>
<dbReference type="PROSITE" id="PS50404">
    <property type="entry name" value="GST_NTER"/>
    <property type="match status" value="1"/>
</dbReference>
<dbReference type="GO" id="GO:0006749">
    <property type="term" value="P:glutathione metabolic process"/>
    <property type="evidence" value="ECO:0007669"/>
    <property type="project" value="TreeGrafter"/>
</dbReference>
<comment type="similarity">
    <text evidence="1">Belongs to the GST superfamily.</text>
</comment>